<organism evidence="2 3">
    <name type="scientific">Tanacetum coccineum</name>
    <dbReference type="NCBI Taxonomy" id="301880"/>
    <lineage>
        <taxon>Eukaryota</taxon>
        <taxon>Viridiplantae</taxon>
        <taxon>Streptophyta</taxon>
        <taxon>Embryophyta</taxon>
        <taxon>Tracheophyta</taxon>
        <taxon>Spermatophyta</taxon>
        <taxon>Magnoliopsida</taxon>
        <taxon>eudicotyledons</taxon>
        <taxon>Gunneridae</taxon>
        <taxon>Pentapetalae</taxon>
        <taxon>asterids</taxon>
        <taxon>campanulids</taxon>
        <taxon>Asterales</taxon>
        <taxon>Asteraceae</taxon>
        <taxon>Asteroideae</taxon>
        <taxon>Anthemideae</taxon>
        <taxon>Anthemidinae</taxon>
        <taxon>Tanacetum</taxon>
    </lineage>
</organism>
<proteinExistence type="predicted"/>
<reference evidence="2" key="1">
    <citation type="journal article" date="2022" name="Int. J. Mol. Sci.">
        <title>Draft Genome of Tanacetum Coccineum: Genomic Comparison of Closely Related Tanacetum-Family Plants.</title>
        <authorList>
            <person name="Yamashiro T."/>
            <person name="Shiraishi A."/>
            <person name="Nakayama K."/>
            <person name="Satake H."/>
        </authorList>
    </citation>
    <scope>NUCLEOTIDE SEQUENCE</scope>
</reference>
<dbReference type="Proteomes" id="UP001151760">
    <property type="component" value="Unassembled WGS sequence"/>
</dbReference>
<dbReference type="EMBL" id="BQNB010013960">
    <property type="protein sequence ID" value="GJT22342.1"/>
    <property type="molecule type" value="Genomic_DNA"/>
</dbReference>
<feature type="region of interest" description="Disordered" evidence="1">
    <location>
        <begin position="269"/>
        <end position="314"/>
    </location>
</feature>
<protein>
    <submittedName>
        <fullName evidence="2">Uncharacterized protein</fullName>
    </submittedName>
</protein>
<reference evidence="2" key="2">
    <citation type="submission" date="2022-01" db="EMBL/GenBank/DDBJ databases">
        <authorList>
            <person name="Yamashiro T."/>
            <person name="Shiraishi A."/>
            <person name="Satake H."/>
            <person name="Nakayama K."/>
        </authorList>
    </citation>
    <scope>NUCLEOTIDE SEQUENCE</scope>
</reference>
<evidence type="ECO:0000313" key="2">
    <source>
        <dbReference type="EMBL" id="GJT22342.1"/>
    </source>
</evidence>
<accession>A0ABQ5C7A5</accession>
<keyword evidence="3" id="KW-1185">Reference proteome</keyword>
<evidence type="ECO:0000313" key="3">
    <source>
        <dbReference type="Proteomes" id="UP001151760"/>
    </source>
</evidence>
<evidence type="ECO:0000256" key="1">
    <source>
        <dbReference type="SAM" id="MobiDB-lite"/>
    </source>
</evidence>
<feature type="compositionally biased region" description="Polar residues" evidence="1">
    <location>
        <begin position="295"/>
        <end position="307"/>
    </location>
</feature>
<name>A0ABQ5C7A5_9ASTR</name>
<gene>
    <name evidence="2" type="ORF">Tco_0892279</name>
</gene>
<comment type="caution">
    <text evidence="2">The sequence shown here is derived from an EMBL/GenBank/DDBJ whole genome shotgun (WGS) entry which is preliminary data.</text>
</comment>
<sequence length="567" mass="63692">MAANQAIEYAHQCGDLTVESLDFHNNNVVGIFNYPQTTSSYHDICKYLMNCPLVEAFTKTPLVVYQNFLREFWCTAIAYDPNPPENNSEARPLKEYLIKLLVMNGKKPLILDYKTFFESTRLDYAKGKYVSHPSTEEVKAELAKIVLGENYSSTKQVNSIQQLFAYCLLTGIKVDIGEIIYSDLVTRLISKSRQKFEELLGVLLKGLVRVDWGFVGASISDILEGPSSPRWYHVYCIKDFEFIDPEKNIQLTGTRLPSILDEGTRKSQPFLESTNIDPKDLGGNVQPTDKGLPSMVSNEGTVTTTSLPEGPLRDKDLEGNKTPADMELINPTIVDLSGIGAKYQVDETQSTRLRYQTLTGNKGKTSYEVEPGTEPLQLKTFADVKAFLLFGDELTQESDDEEVSRVLFTRITEEQWAQHEEADVFYADLKASIKGYYEENIDHMDHTDKVIDAAMNSLDKNSITRGDLLNSLNGVTEILKSSQDVVKQDRVLNKKVTEATKAYIKNSTHLTELLTLIKNFDFQGSKSLLESLQATALSQDKHLAEWAKSSTSMAWSLGPRMTVIENS</sequence>